<dbReference type="RefSeq" id="WP_093634364.1">
    <property type="nucleotide sequence ID" value="NZ_CAJNBA010000001.1"/>
</dbReference>
<organism evidence="3 4">
    <name type="scientific">Paraburkholderia aspalathi</name>
    <dbReference type="NCBI Taxonomy" id="1324617"/>
    <lineage>
        <taxon>Bacteria</taxon>
        <taxon>Pseudomonadati</taxon>
        <taxon>Pseudomonadota</taxon>
        <taxon>Betaproteobacteria</taxon>
        <taxon>Burkholderiales</taxon>
        <taxon>Burkholderiaceae</taxon>
        <taxon>Paraburkholderia</taxon>
    </lineage>
</organism>
<accession>A0A1I7C0H6</accession>
<evidence type="ECO:0000256" key="1">
    <source>
        <dbReference type="SAM" id="SignalP"/>
    </source>
</evidence>
<reference evidence="2 5" key="2">
    <citation type="submission" date="2021-02" db="EMBL/GenBank/DDBJ databases">
        <authorList>
            <person name="Vanwijnsberghe S."/>
        </authorList>
    </citation>
    <scope>NUCLEOTIDE SEQUENCE [LARGE SCALE GENOMIC DNA]</scope>
    <source>
        <strain evidence="2 5">R-69658</strain>
    </source>
</reference>
<evidence type="ECO:0000313" key="4">
    <source>
        <dbReference type="Proteomes" id="UP000198844"/>
    </source>
</evidence>
<dbReference type="EMBL" id="FPBH01000005">
    <property type="protein sequence ID" value="SFT92952.1"/>
    <property type="molecule type" value="Genomic_DNA"/>
</dbReference>
<dbReference type="Proteomes" id="UP000198844">
    <property type="component" value="Unassembled WGS sequence"/>
</dbReference>
<feature type="chain" id="PRO_5011797082" evidence="1">
    <location>
        <begin position="25"/>
        <end position="97"/>
    </location>
</feature>
<dbReference type="Proteomes" id="UP000674425">
    <property type="component" value="Unassembled WGS sequence"/>
</dbReference>
<evidence type="ECO:0000313" key="5">
    <source>
        <dbReference type="Proteomes" id="UP000674425"/>
    </source>
</evidence>
<reference evidence="3 4" key="1">
    <citation type="submission" date="2016-10" db="EMBL/GenBank/DDBJ databases">
        <authorList>
            <person name="de Groot N.N."/>
        </authorList>
    </citation>
    <scope>NUCLEOTIDE SEQUENCE [LARGE SCALE GENOMIC DNA]</scope>
    <source>
        <strain evidence="3 4">LMG 27731</strain>
    </source>
</reference>
<name>A0A1I7C0H6_9BURK</name>
<dbReference type="OrthoDB" id="9008318at2"/>
<sequence length="97" mass="11009">MKSIRAVLMCGLLPLALVAGSVQAQGIGRAGTYLMPPEYSMMMDKLTPEQRAQAIGIQQKMMQMDMEYQDTMAQMEMKHAHEMMQMQNQLLDIFKGH</sequence>
<protein>
    <submittedName>
        <fullName evidence="3">Uncharacterized protein</fullName>
    </submittedName>
</protein>
<evidence type="ECO:0000313" key="2">
    <source>
        <dbReference type="EMBL" id="CAE6691397.1"/>
    </source>
</evidence>
<dbReference type="AlphaFoldDB" id="A0A1I7C0H6"/>
<feature type="signal peptide" evidence="1">
    <location>
        <begin position="1"/>
        <end position="24"/>
    </location>
</feature>
<evidence type="ECO:0000313" key="3">
    <source>
        <dbReference type="EMBL" id="SFT92952.1"/>
    </source>
</evidence>
<keyword evidence="5" id="KW-1185">Reference proteome</keyword>
<proteinExistence type="predicted"/>
<gene>
    <name evidence="2" type="ORF">R69658_00056</name>
    <name evidence="3" type="ORF">SAMN05192563_1005328</name>
</gene>
<dbReference type="GeneID" id="77192557"/>
<keyword evidence="1" id="KW-0732">Signal</keyword>
<dbReference type="EMBL" id="CAJNAU010000001">
    <property type="protein sequence ID" value="CAE6691397.1"/>
    <property type="molecule type" value="Genomic_DNA"/>
</dbReference>